<feature type="domain" description="HTH CENPB-type" evidence="3">
    <location>
        <begin position="65"/>
        <end position="143"/>
    </location>
</feature>
<dbReference type="Gene3D" id="1.10.10.60">
    <property type="entry name" value="Homeodomain-like"/>
    <property type="match status" value="1"/>
</dbReference>
<dbReference type="Gene3D" id="1.10.10.10">
    <property type="entry name" value="Winged helix-like DNA-binding domain superfamily/Winged helix DNA-binding domain"/>
    <property type="match status" value="1"/>
</dbReference>
<dbReference type="PANTHER" id="PTHR19303:SF73">
    <property type="entry name" value="PROTEIN PDC2"/>
    <property type="match status" value="1"/>
</dbReference>
<dbReference type="InterPro" id="IPR050863">
    <property type="entry name" value="CenT-Element_Derived"/>
</dbReference>
<dbReference type="Pfam" id="PF03184">
    <property type="entry name" value="DDE_1"/>
    <property type="match status" value="1"/>
</dbReference>
<dbReference type="InterPro" id="IPR036388">
    <property type="entry name" value="WH-like_DNA-bd_sf"/>
</dbReference>
<organism evidence="4 5">
    <name type="scientific">Eptatretus burgeri</name>
    <name type="common">Inshore hagfish</name>
    <dbReference type="NCBI Taxonomy" id="7764"/>
    <lineage>
        <taxon>Eukaryota</taxon>
        <taxon>Metazoa</taxon>
        <taxon>Chordata</taxon>
        <taxon>Craniata</taxon>
        <taxon>Vertebrata</taxon>
        <taxon>Cyclostomata</taxon>
        <taxon>Myxini</taxon>
        <taxon>Myxiniformes</taxon>
        <taxon>Myxinidae</taxon>
        <taxon>Eptatretinae</taxon>
        <taxon>Eptatretus</taxon>
    </lineage>
</organism>
<protein>
    <recommendedName>
        <fullName evidence="3">HTH CENPB-type domain-containing protein</fullName>
    </recommendedName>
</protein>
<dbReference type="PANTHER" id="PTHR19303">
    <property type="entry name" value="TRANSPOSON"/>
    <property type="match status" value="1"/>
</dbReference>
<dbReference type="InterPro" id="IPR036397">
    <property type="entry name" value="RNaseH_sf"/>
</dbReference>
<dbReference type="Pfam" id="PF03221">
    <property type="entry name" value="HTH_Tnp_Tc5"/>
    <property type="match status" value="1"/>
</dbReference>
<dbReference type="InterPro" id="IPR004875">
    <property type="entry name" value="DDE_SF_endonuclease_dom"/>
</dbReference>
<evidence type="ECO:0000313" key="5">
    <source>
        <dbReference type="Proteomes" id="UP000694388"/>
    </source>
</evidence>
<dbReference type="InterPro" id="IPR006600">
    <property type="entry name" value="HTH_CenpB_DNA-bd_dom"/>
</dbReference>
<dbReference type="OMA" id="YDISHAW"/>
<name>A0A8C4QV30_EPTBU</name>
<proteinExistence type="inferred from homology"/>
<comment type="similarity">
    <text evidence="1">Belongs to the tigger transposable element derived protein family.</text>
</comment>
<sequence length="492" mass="56344">MSFKDKKKRSLKAWSLEEKLAAVTRVRAGESITGVARNIGASPASVCEWKKIEGKLREGFAMRGQQKVFLLDRYEQMEKALLLWFQQLRKENVSISGLMLQDKARQIYNSLPASSSTAGSETFTASSGWLSRFEIRHGLLLASVQEESASSNMALVEAFKEKFAKCVAEYIPDQVYNADETGLFWKKIPNRMFLSKEEPVSEFKASKERLSLLFCANAAGTDKLKPVVVGHVKCPSAFKKISISHLPVLWRYNSKAWMVRTLFDDWFLHNFIPHVKEFLHSKNLAEKAVLVLDNATAHCHGIVEYSKNFKVIFLPAKMTIFLQPMDQGIIENFKRFYTRNIFHRLAFAGEQVDAVRRLWQNYTLKEAVYDISHAWDEISQSGLNGAWRKLWPPCSPVFNEDCIWEVSTQELVAFANDVSGMEENPLTVEDVEEHIESHRKECGADVTRVTVQSEELEDDYSSDLRSHLYRDDLIKPDQMSLRPSVNNFSFRS</sequence>
<dbReference type="Proteomes" id="UP000694388">
    <property type="component" value="Unplaced"/>
</dbReference>
<dbReference type="GO" id="GO:0003677">
    <property type="term" value="F:DNA binding"/>
    <property type="evidence" value="ECO:0007669"/>
    <property type="project" value="UniProtKB-KW"/>
</dbReference>
<accession>A0A8C4QV30</accession>
<reference evidence="4" key="2">
    <citation type="submission" date="2025-09" db="UniProtKB">
        <authorList>
            <consortium name="Ensembl"/>
        </authorList>
    </citation>
    <scope>IDENTIFICATION</scope>
</reference>
<keyword evidence="5" id="KW-1185">Reference proteome</keyword>
<dbReference type="GO" id="GO:0005634">
    <property type="term" value="C:nucleus"/>
    <property type="evidence" value="ECO:0007669"/>
    <property type="project" value="TreeGrafter"/>
</dbReference>
<keyword evidence="2" id="KW-0238">DNA-binding</keyword>
<evidence type="ECO:0000256" key="1">
    <source>
        <dbReference type="ARBA" id="ARBA00010881"/>
    </source>
</evidence>
<evidence type="ECO:0000313" key="4">
    <source>
        <dbReference type="Ensembl" id="ENSEBUP00000019785.1"/>
    </source>
</evidence>
<evidence type="ECO:0000256" key="2">
    <source>
        <dbReference type="ARBA" id="ARBA00023125"/>
    </source>
</evidence>
<reference evidence="4" key="1">
    <citation type="submission" date="2025-08" db="UniProtKB">
        <authorList>
            <consortium name="Ensembl"/>
        </authorList>
    </citation>
    <scope>IDENTIFICATION</scope>
</reference>
<evidence type="ECO:0000259" key="3">
    <source>
        <dbReference type="PROSITE" id="PS51253"/>
    </source>
</evidence>
<dbReference type="Ensembl" id="ENSEBUT00000020361.1">
    <property type="protein sequence ID" value="ENSEBUP00000019785.1"/>
    <property type="gene ID" value="ENSEBUG00000012289.1"/>
</dbReference>
<dbReference type="GeneTree" id="ENSGT00940000154420"/>
<dbReference type="InterPro" id="IPR009057">
    <property type="entry name" value="Homeodomain-like_sf"/>
</dbReference>
<dbReference type="SMART" id="SM00674">
    <property type="entry name" value="CENPB"/>
    <property type="match status" value="1"/>
</dbReference>
<dbReference type="SUPFAM" id="SSF46689">
    <property type="entry name" value="Homeodomain-like"/>
    <property type="match status" value="2"/>
</dbReference>
<dbReference type="AlphaFoldDB" id="A0A8C4QV30"/>
<dbReference type="PROSITE" id="PS51253">
    <property type="entry name" value="HTH_CENPB"/>
    <property type="match status" value="1"/>
</dbReference>
<dbReference type="Gene3D" id="3.30.420.10">
    <property type="entry name" value="Ribonuclease H-like superfamily/Ribonuclease H"/>
    <property type="match status" value="1"/>
</dbReference>